<dbReference type="EMBL" id="JXTC01000082">
    <property type="protein sequence ID" value="PON90579.1"/>
    <property type="molecule type" value="Genomic_DNA"/>
</dbReference>
<dbReference type="AlphaFoldDB" id="A0A2P5EYG4"/>
<feature type="region of interest" description="Disordered" evidence="1">
    <location>
        <begin position="1"/>
        <end position="30"/>
    </location>
</feature>
<evidence type="ECO:0000313" key="3">
    <source>
        <dbReference type="Proteomes" id="UP000237000"/>
    </source>
</evidence>
<keyword evidence="3" id="KW-1185">Reference proteome</keyword>
<organism evidence="2 3">
    <name type="scientific">Trema orientale</name>
    <name type="common">Charcoal tree</name>
    <name type="synonym">Celtis orientalis</name>
    <dbReference type="NCBI Taxonomy" id="63057"/>
    <lineage>
        <taxon>Eukaryota</taxon>
        <taxon>Viridiplantae</taxon>
        <taxon>Streptophyta</taxon>
        <taxon>Embryophyta</taxon>
        <taxon>Tracheophyta</taxon>
        <taxon>Spermatophyta</taxon>
        <taxon>Magnoliopsida</taxon>
        <taxon>eudicotyledons</taxon>
        <taxon>Gunneridae</taxon>
        <taxon>Pentapetalae</taxon>
        <taxon>rosids</taxon>
        <taxon>fabids</taxon>
        <taxon>Rosales</taxon>
        <taxon>Cannabaceae</taxon>
        <taxon>Trema</taxon>
    </lineage>
</organism>
<name>A0A2P5EYG4_TREOI</name>
<dbReference type="InParanoid" id="A0A2P5EYG4"/>
<gene>
    <name evidence="2" type="ORF">TorRG33x02_136340</name>
</gene>
<feature type="non-terminal residue" evidence="2">
    <location>
        <position position="1"/>
    </location>
</feature>
<evidence type="ECO:0000256" key="1">
    <source>
        <dbReference type="SAM" id="MobiDB-lite"/>
    </source>
</evidence>
<protein>
    <submittedName>
        <fullName evidence="2">Uncharacterized protein</fullName>
    </submittedName>
</protein>
<comment type="caution">
    <text evidence="2">The sequence shown here is derived from an EMBL/GenBank/DDBJ whole genome shotgun (WGS) entry which is preliminary data.</text>
</comment>
<evidence type="ECO:0000313" key="2">
    <source>
        <dbReference type="EMBL" id="PON90579.1"/>
    </source>
</evidence>
<dbReference type="Proteomes" id="UP000237000">
    <property type="component" value="Unassembled WGS sequence"/>
</dbReference>
<reference evidence="3" key="1">
    <citation type="submission" date="2016-06" db="EMBL/GenBank/DDBJ databases">
        <title>Parallel loss of symbiosis genes in relatives of nitrogen-fixing non-legume Parasponia.</title>
        <authorList>
            <person name="Van Velzen R."/>
            <person name="Holmer R."/>
            <person name="Bu F."/>
            <person name="Rutten L."/>
            <person name="Van Zeijl A."/>
            <person name="Liu W."/>
            <person name="Santuari L."/>
            <person name="Cao Q."/>
            <person name="Sharma T."/>
            <person name="Shen D."/>
            <person name="Roswanjaya Y."/>
            <person name="Wardhani T."/>
            <person name="Kalhor M.S."/>
            <person name="Jansen J."/>
            <person name="Van den Hoogen J."/>
            <person name="Gungor B."/>
            <person name="Hartog M."/>
            <person name="Hontelez J."/>
            <person name="Verver J."/>
            <person name="Yang W.-C."/>
            <person name="Schijlen E."/>
            <person name="Repin R."/>
            <person name="Schilthuizen M."/>
            <person name="Schranz E."/>
            <person name="Heidstra R."/>
            <person name="Miyata K."/>
            <person name="Fedorova E."/>
            <person name="Kohlen W."/>
            <person name="Bisseling T."/>
            <person name="Smit S."/>
            <person name="Geurts R."/>
        </authorList>
    </citation>
    <scope>NUCLEOTIDE SEQUENCE [LARGE SCALE GENOMIC DNA]</scope>
    <source>
        <strain evidence="3">cv. RG33-2</strain>
    </source>
</reference>
<proteinExistence type="predicted"/>
<accession>A0A2P5EYG4</accession>
<sequence>VGPNRSARGLLTWPVGQPGPAHSWADPGRARPDPRVGLGLRISSLPGLFLFF</sequence>